<evidence type="ECO:0000313" key="4">
    <source>
        <dbReference type="Proteomes" id="UP000051783"/>
    </source>
</evidence>
<proteinExistence type="predicted"/>
<feature type="domain" description="Terminase large subunit-like endonuclease" evidence="2">
    <location>
        <begin position="204"/>
        <end position="498"/>
    </location>
</feature>
<comment type="caution">
    <text evidence="3">The sequence shown here is derived from an EMBL/GenBank/DDBJ whole genome shotgun (WGS) entry which is preliminary data.</text>
</comment>
<protein>
    <submittedName>
        <fullName evidence="3">Phage terminase-like protein, large subunit</fullName>
    </submittedName>
</protein>
<dbReference type="InterPro" id="IPR046461">
    <property type="entry name" value="TerL_ATPase"/>
</dbReference>
<dbReference type="Gene3D" id="3.40.50.300">
    <property type="entry name" value="P-loop containing nucleotide triphosphate hydrolases"/>
    <property type="match status" value="1"/>
</dbReference>
<evidence type="ECO:0000313" key="3">
    <source>
        <dbReference type="EMBL" id="KRO14231.1"/>
    </source>
</evidence>
<dbReference type="PATRIC" id="fig|942150.3.peg.1780"/>
<dbReference type="STRING" id="942150.IV64_GL001715"/>
<dbReference type="InterPro" id="IPR005021">
    <property type="entry name" value="Terminase_largesu-like"/>
</dbReference>
<dbReference type="Proteomes" id="UP000051783">
    <property type="component" value="Unassembled WGS sequence"/>
</dbReference>
<evidence type="ECO:0000259" key="1">
    <source>
        <dbReference type="Pfam" id="PF03354"/>
    </source>
</evidence>
<dbReference type="InterPro" id="IPR046462">
    <property type="entry name" value="TerL_nuclease"/>
</dbReference>
<keyword evidence="4" id="KW-1185">Reference proteome</keyword>
<name>A0A0R2MKV4_9LACO</name>
<gene>
    <name evidence="3" type="ORF">IV64_GL001715</name>
</gene>
<accession>A0A0R2MKV4</accession>
<dbReference type="PANTHER" id="PTHR41287">
    <property type="match status" value="1"/>
</dbReference>
<dbReference type="PANTHER" id="PTHR41287:SF1">
    <property type="entry name" value="PROTEIN YMFN"/>
    <property type="match status" value="1"/>
</dbReference>
<feature type="domain" description="Terminase large subunit-like ATPase" evidence="1">
    <location>
        <begin position="10"/>
        <end position="180"/>
    </location>
</feature>
<dbReference type="InterPro" id="IPR027417">
    <property type="entry name" value="P-loop_NTPase"/>
</dbReference>
<dbReference type="Pfam" id="PF03354">
    <property type="entry name" value="TerL_ATPase"/>
    <property type="match status" value="1"/>
</dbReference>
<organism evidence="3 4">
    <name type="scientific">Lactiplantibacillus xiangfangensis</name>
    <dbReference type="NCBI Taxonomy" id="942150"/>
    <lineage>
        <taxon>Bacteria</taxon>
        <taxon>Bacillati</taxon>
        <taxon>Bacillota</taxon>
        <taxon>Bacilli</taxon>
        <taxon>Lactobacillales</taxon>
        <taxon>Lactobacillaceae</taxon>
        <taxon>Lactiplantibacillus</taxon>
    </lineage>
</organism>
<reference evidence="3 4" key="1">
    <citation type="journal article" date="2015" name="Genome Announc.">
        <title>Expanding the biotechnology potential of lactobacilli through comparative genomics of 213 strains and associated genera.</title>
        <authorList>
            <person name="Sun Z."/>
            <person name="Harris H.M."/>
            <person name="McCann A."/>
            <person name="Guo C."/>
            <person name="Argimon S."/>
            <person name="Zhang W."/>
            <person name="Yang X."/>
            <person name="Jeffery I.B."/>
            <person name="Cooney J.C."/>
            <person name="Kagawa T.F."/>
            <person name="Liu W."/>
            <person name="Song Y."/>
            <person name="Salvetti E."/>
            <person name="Wrobel A."/>
            <person name="Rasinkangas P."/>
            <person name="Parkhill J."/>
            <person name="Rea M.C."/>
            <person name="O'Sullivan O."/>
            <person name="Ritari J."/>
            <person name="Douillard F.P."/>
            <person name="Paul Ross R."/>
            <person name="Yang R."/>
            <person name="Briner A.E."/>
            <person name="Felis G.E."/>
            <person name="de Vos W.M."/>
            <person name="Barrangou R."/>
            <person name="Klaenhammer T.R."/>
            <person name="Caufield P.W."/>
            <person name="Cui Y."/>
            <person name="Zhang H."/>
            <person name="O'Toole P.W."/>
        </authorList>
    </citation>
    <scope>NUCLEOTIDE SEQUENCE [LARGE SCALE GENOMIC DNA]</scope>
    <source>
        <strain evidence="3 4">LMG 26013</strain>
    </source>
</reference>
<dbReference type="AlphaFoldDB" id="A0A0R2MKV4"/>
<dbReference type="EMBL" id="JQCL01000019">
    <property type="protein sequence ID" value="KRO14231.1"/>
    <property type="molecule type" value="Genomic_DNA"/>
</dbReference>
<dbReference type="Pfam" id="PF20441">
    <property type="entry name" value="TerL_nuclease"/>
    <property type="match status" value="1"/>
</dbReference>
<evidence type="ECO:0000259" key="2">
    <source>
        <dbReference type="Pfam" id="PF20441"/>
    </source>
</evidence>
<sequence>MAQKIEPQLWESFILDSLIGWRTKNGTRYKTANISVARKQGKTWIASMLINFYYFVVCAQASSQDLLVASYDSDHASKLFNDVSIQAKQIMRLDDFKDWVAENDVEAQSYQIIGKENKNTVRKGTSQGGGFDSFHNAIAVFDEIGNLRPALNETLNQITSGQNGIHNKLFVKISTAYPDIKVKFKSDQDTMRSVIEHDADRDGDDVFQILYNQDSEEEVFKPETWAKSNPLLNEYPKEKSDSLLESLIADRDQNERESTLETFVNKTLNLWSRRFQNSFLSLDVIQKNIIDDFDVAGRDVYIGFDGSQTNDNSSFGMEFPFMNGSSSMFYAMEHSFIPFAQAKTIEAKSKQDGLDYRKLEREGFVDVTNLPSGVINKDQVYQWLIDFVRRYNLKVKAIVADPNLASWFVNKITNYQPEWPILTLAPTSFNLSTPTKDFQNNFINGSINILNDPLLIDGLNNAILKEDNGGAIKIDRQNRTNDHIDTTDALINAHSEAQNYFEDFHQDGNNPLNDMNKKQRRNFFKSMFGA</sequence>
<dbReference type="GO" id="GO:0004519">
    <property type="term" value="F:endonuclease activity"/>
    <property type="evidence" value="ECO:0007669"/>
    <property type="project" value="InterPro"/>
</dbReference>